<accession>A0ABY6I132</accession>
<sequence length="274" mass="31604">MGKLQSAKSVMLNFSDFYQINSKNSSDSSETIIAEVAGKDSIAAILQVAKKSSIKKLVGIGINHRSFYGNIDEPTEHFEYISNDKALLNIKKTEFMYLDVSSLFDLLIVRTLAIVQKHFHYFSPCPACHLFFHMMRVPIAHHLKVAKFITGERDIHGTRKKLNQLPEVLDLLKILLEKEGINLIQPLKSITKDEEIFTLLGKKWVSALPYKCSFSGNYYDENGKIPFNTTNVLNSLSKFYYPLFHETIHYIELHKNEPDWNWIEKTLLDIIEEF</sequence>
<keyword evidence="2" id="KW-1185">Reference proteome</keyword>
<evidence type="ECO:0000313" key="2">
    <source>
        <dbReference type="Proteomes" id="UP001208689"/>
    </source>
</evidence>
<reference evidence="1" key="1">
    <citation type="submission" date="2022-09" db="EMBL/GenBank/DDBJ databases">
        <title>Actin cytoskeleton and complex cell architecture in an #Asgard archaeon.</title>
        <authorList>
            <person name="Ponce Toledo R.I."/>
            <person name="Schleper C."/>
            <person name="Rodrigues Oliveira T."/>
            <person name="Wollweber F."/>
            <person name="Xu J."/>
            <person name="Rittmann S."/>
            <person name="Klingl A."/>
            <person name="Pilhofer M."/>
        </authorList>
    </citation>
    <scope>NUCLEOTIDE SEQUENCE</scope>
    <source>
        <strain evidence="1">B-35</strain>
    </source>
</reference>
<dbReference type="EMBL" id="CP104013">
    <property type="protein sequence ID" value="UYP48529.1"/>
    <property type="molecule type" value="Genomic_DNA"/>
</dbReference>
<dbReference type="Proteomes" id="UP001208689">
    <property type="component" value="Chromosome"/>
</dbReference>
<evidence type="ECO:0000313" key="1">
    <source>
        <dbReference type="EMBL" id="UYP48529.1"/>
    </source>
</evidence>
<protein>
    <submittedName>
        <fullName evidence="1">Uncharacterized protein</fullName>
    </submittedName>
</protein>
<organism evidence="1 2">
    <name type="scientific">Candidatus Lokiarchaeum ossiferum</name>
    <dbReference type="NCBI Taxonomy" id="2951803"/>
    <lineage>
        <taxon>Archaea</taxon>
        <taxon>Promethearchaeati</taxon>
        <taxon>Promethearchaeota</taxon>
        <taxon>Promethearchaeia</taxon>
        <taxon>Promethearchaeales</taxon>
        <taxon>Promethearchaeaceae</taxon>
        <taxon>Candidatus Lokiarchaeum</taxon>
    </lineage>
</organism>
<name>A0ABY6I132_9ARCH</name>
<gene>
    <name evidence="1" type="ORF">NEF87_004814</name>
</gene>
<proteinExistence type="predicted"/>